<keyword evidence="2" id="KW-1185">Reference proteome</keyword>
<dbReference type="RefSeq" id="XP_029344994.1">
    <property type="nucleotide sequence ID" value="XM_029489134.1"/>
</dbReference>
<protein>
    <recommendedName>
        <fullName evidence="3">DUF4806 domain-containing protein</fullName>
    </recommendedName>
</protein>
<evidence type="ECO:0000313" key="2">
    <source>
        <dbReference type="Proteomes" id="UP000007819"/>
    </source>
</evidence>
<name>A0A8R2JRW0_ACYPI</name>
<dbReference type="EnsemblMetazoa" id="XM_029489134.1">
    <property type="protein sequence ID" value="XP_029344994.1"/>
    <property type="gene ID" value="LOC100569124"/>
</dbReference>
<evidence type="ECO:0008006" key="3">
    <source>
        <dbReference type="Google" id="ProtNLM"/>
    </source>
</evidence>
<dbReference type="GeneID" id="100569124"/>
<dbReference type="PANTHER" id="PTHR34153">
    <property type="entry name" value="SI:CH211-262H13.3-RELATED-RELATED"/>
    <property type="match status" value="1"/>
</dbReference>
<evidence type="ECO:0000313" key="1">
    <source>
        <dbReference type="EnsemblMetazoa" id="XP_029344994.1"/>
    </source>
</evidence>
<dbReference type="PANTHER" id="PTHR34153:SF2">
    <property type="entry name" value="SI:CH211-262H13.3-RELATED"/>
    <property type="match status" value="1"/>
</dbReference>
<organism evidence="1 2">
    <name type="scientific">Acyrthosiphon pisum</name>
    <name type="common">Pea aphid</name>
    <dbReference type="NCBI Taxonomy" id="7029"/>
    <lineage>
        <taxon>Eukaryota</taxon>
        <taxon>Metazoa</taxon>
        <taxon>Ecdysozoa</taxon>
        <taxon>Arthropoda</taxon>
        <taxon>Hexapoda</taxon>
        <taxon>Insecta</taxon>
        <taxon>Pterygota</taxon>
        <taxon>Neoptera</taxon>
        <taxon>Paraneoptera</taxon>
        <taxon>Hemiptera</taxon>
        <taxon>Sternorrhyncha</taxon>
        <taxon>Aphidomorpha</taxon>
        <taxon>Aphidoidea</taxon>
        <taxon>Aphididae</taxon>
        <taxon>Macrosiphini</taxon>
        <taxon>Acyrthosiphon</taxon>
    </lineage>
</organism>
<dbReference type="KEGG" id="api:100569124"/>
<sequence>MEYSVVEFTDGVNLVPTIWLTADHRKCHWPLIENKMIYSKMVSSQVMPRPNDPSWGIYSVKKVLCKTNTYQEGIYKLKKAEKYSEVESSASDADPKAKRAKRQLRAKKILFDDLSDSDSNNSVTSNPKYDDIENTTINSLKNQSTFEDQTQHNVHEDSTASAEFPQFPVDKIVETMNFATKSMTTKDQTEIIKQKSSEKVFTAKEVYKMLSKINSEMIQVREEIAEVKEHIVMQQNASSNVCLNGTELVGSSNITAFDTDLPYLTDIQLKATENKLNEPAYLTLLVNDIKRLGGTDYEDVVTNALAYVISNQLACQYSWKGKGSKSSFSNDFKQFNKAILILVRFTKADLTNKMYGEIVAKWLVQAPQRFKREEAKKEKARRILQLNEDVGDQN</sequence>
<proteinExistence type="predicted"/>
<reference evidence="2" key="1">
    <citation type="submission" date="2010-06" db="EMBL/GenBank/DDBJ databases">
        <authorList>
            <person name="Jiang H."/>
            <person name="Abraham K."/>
            <person name="Ali S."/>
            <person name="Alsbrooks S.L."/>
            <person name="Anim B.N."/>
            <person name="Anosike U.S."/>
            <person name="Attaway T."/>
            <person name="Bandaranaike D.P."/>
            <person name="Battles P.K."/>
            <person name="Bell S.N."/>
            <person name="Bell A.V."/>
            <person name="Beltran B."/>
            <person name="Bickham C."/>
            <person name="Bustamante Y."/>
            <person name="Caleb T."/>
            <person name="Canada A."/>
            <person name="Cardenas V."/>
            <person name="Carter K."/>
            <person name="Chacko J."/>
            <person name="Chandrabose M.N."/>
            <person name="Chavez D."/>
            <person name="Chavez A."/>
            <person name="Chen L."/>
            <person name="Chu H.-S."/>
            <person name="Claassen K.J."/>
            <person name="Cockrell R."/>
            <person name="Collins M."/>
            <person name="Cooper J.A."/>
            <person name="Cree A."/>
            <person name="Curry S.M."/>
            <person name="Da Y."/>
            <person name="Dao M.D."/>
            <person name="Das B."/>
            <person name="Davila M.-L."/>
            <person name="Davy-Carroll L."/>
            <person name="Denson S."/>
            <person name="Dinh H."/>
            <person name="Ebong V.E."/>
            <person name="Edwards J.R."/>
            <person name="Egan A."/>
            <person name="El-Daye J."/>
            <person name="Escobedo L."/>
            <person name="Fernandez S."/>
            <person name="Fernando P.R."/>
            <person name="Flagg N."/>
            <person name="Forbes L.D."/>
            <person name="Fowler R.G."/>
            <person name="Fu Q."/>
            <person name="Gabisi R.A."/>
            <person name="Ganer J."/>
            <person name="Garbino Pronczuk A."/>
            <person name="Garcia R.M."/>
            <person name="Garner T."/>
            <person name="Garrett T.E."/>
            <person name="Gonzalez D.A."/>
            <person name="Hamid H."/>
            <person name="Hawkins E.S."/>
            <person name="Hirani K."/>
            <person name="Hogues M.E."/>
            <person name="Hollins B."/>
            <person name="Hsiao C.-H."/>
            <person name="Jabil R."/>
            <person name="James M.L."/>
            <person name="Jhangiani S.N."/>
            <person name="Johnson B."/>
            <person name="Johnson Q."/>
            <person name="Joshi V."/>
            <person name="Kalu J.B."/>
            <person name="Kam C."/>
            <person name="Kashfia A."/>
            <person name="Keebler J."/>
            <person name="Kisamo H."/>
            <person name="Kovar C.L."/>
            <person name="Lago L.A."/>
            <person name="Lai C.-Y."/>
            <person name="Laidlaw J."/>
            <person name="Lara F."/>
            <person name="Le T.-K."/>
            <person name="Lee S.L."/>
            <person name="Legall F.H."/>
            <person name="Lemon S.J."/>
            <person name="Lewis L.R."/>
            <person name="Li B."/>
            <person name="Liu Y."/>
            <person name="Liu Y.-S."/>
            <person name="Lopez J."/>
            <person name="Lozado R.J."/>
            <person name="Lu J."/>
            <person name="Madu R.C."/>
            <person name="Maheshwari M."/>
            <person name="Maheshwari R."/>
            <person name="Malloy K."/>
            <person name="Martinez E."/>
            <person name="Mathew T."/>
            <person name="Mercado I.C."/>
            <person name="Mercado C."/>
            <person name="Meyer B."/>
            <person name="Montgomery K."/>
            <person name="Morgan M.B."/>
            <person name="Munidasa M."/>
            <person name="Nazareth L.V."/>
            <person name="Nelson J."/>
            <person name="Ng B.M."/>
            <person name="Nguyen N.B."/>
            <person name="Nguyen P.Q."/>
            <person name="Nguyen T."/>
            <person name="Obregon M."/>
            <person name="Okwuonu G.O."/>
            <person name="Onwere C.G."/>
            <person name="Orozco G."/>
            <person name="Parra A."/>
            <person name="Patel S."/>
            <person name="Patil S."/>
            <person name="Perez A."/>
            <person name="Perez Y."/>
            <person name="Pham C."/>
            <person name="Primus E.L."/>
            <person name="Pu L.-L."/>
            <person name="Puazo M."/>
            <person name="Qin X."/>
            <person name="Quiroz J.B."/>
            <person name="Reese J."/>
            <person name="Richards S."/>
            <person name="Rives C.M."/>
            <person name="Robberts R."/>
            <person name="Ruiz S.J."/>
            <person name="Ruiz M.J."/>
            <person name="Santibanez J."/>
            <person name="Schneider B.W."/>
            <person name="Sisson I."/>
            <person name="Smith M."/>
            <person name="Sodergren E."/>
            <person name="Song X.-Z."/>
            <person name="Song B.B."/>
            <person name="Summersgill H."/>
            <person name="Thelus R."/>
            <person name="Thornton R.D."/>
            <person name="Trejos Z.Y."/>
            <person name="Usmani K."/>
            <person name="Vattathil S."/>
            <person name="Villasana D."/>
            <person name="Walker D.L."/>
            <person name="Wang S."/>
            <person name="Wang K."/>
            <person name="White C.S."/>
            <person name="Williams A.C."/>
            <person name="Williamson J."/>
            <person name="Wilson K."/>
            <person name="Woghiren I.O."/>
            <person name="Woodworth J.R."/>
            <person name="Worley K.C."/>
            <person name="Wright R.A."/>
            <person name="Wu W."/>
            <person name="Young L."/>
            <person name="Zhang L."/>
            <person name="Zhang J."/>
            <person name="Zhu Y."/>
            <person name="Muzny D.M."/>
            <person name="Weinstock G."/>
            <person name="Gibbs R.A."/>
        </authorList>
    </citation>
    <scope>NUCLEOTIDE SEQUENCE [LARGE SCALE GENOMIC DNA]</scope>
    <source>
        <strain evidence="2">LSR1</strain>
    </source>
</reference>
<dbReference type="OMA" id="HNVHEDS"/>
<accession>A0A8R2JRW0</accession>
<dbReference type="OrthoDB" id="6608374at2759"/>
<reference evidence="1" key="2">
    <citation type="submission" date="2022-06" db="UniProtKB">
        <authorList>
            <consortium name="EnsemblMetazoa"/>
        </authorList>
    </citation>
    <scope>IDENTIFICATION</scope>
</reference>
<dbReference type="Proteomes" id="UP000007819">
    <property type="component" value="Chromosome X"/>
</dbReference>
<dbReference type="AlphaFoldDB" id="A0A8R2JRW0"/>